<dbReference type="EMBL" id="JBHUDJ010000006">
    <property type="protein sequence ID" value="MFD1587738.1"/>
    <property type="molecule type" value="Genomic_DNA"/>
</dbReference>
<keyword evidence="3" id="KW-1185">Reference proteome</keyword>
<feature type="transmembrane region" description="Helical" evidence="1">
    <location>
        <begin position="12"/>
        <end position="32"/>
    </location>
</feature>
<dbReference type="AlphaFoldDB" id="A0ABD6CE98"/>
<feature type="transmembrane region" description="Helical" evidence="1">
    <location>
        <begin position="97"/>
        <end position="120"/>
    </location>
</feature>
<gene>
    <name evidence="2" type="ORF">ACFR9U_12150</name>
</gene>
<name>A0ABD6CE98_9EURY</name>
<dbReference type="RefSeq" id="WP_247380736.1">
    <property type="nucleotide sequence ID" value="NZ_JALLGV010000008.1"/>
</dbReference>
<protein>
    <submittedName>
        <fullName evidence="2">Uncharacterized protein</fullName>
    </submittedName>
</protein>
<keyword evidence="1" id="KW-0472">Membrane</keyword>
<proteinExistence type="predicted"/>
<evidence type="ECO:0000256" key="1">
    <source>
        <dbReference type="SAM" id="Phobius"/>
    </source>
</evidence>
<accession>A0ABD6CE98</accession>
<evidence type="ECO:0000313" key="2">
    <source>
        <dbReference type="EMBL" id="MFD1587738.1"/>
    </source>
</evidence>
<comment type="caution">
    <text evidence="2">The sequence shown here is derived from an EMBL/GenBank/DDBJ whole genome shotgun (WGS) entry which is preliminary data.</text>
</comment>
<organism evidence="2 3">
    <name type="scientific">Halorientalis brevis</name>
    <dbReference type="NCBI Taxonomy" id="1126241"/>
    <lineage>
        <taxon>Archaea</taxon>
        <taxon>Methanobacteriati</taxon>
        <taxon>Methanobacteriota</taxon>
        <taxon>Stenosarchaea group</taxon>
        <taxon>Halobacteria</taxon>
        <taxon>Halobacteriales</taxon>
        <taxon>Haloarculaceae</taxon>
        <taxon>Halorientalis</taxon>
    </lineage>
</organism>
<feature type="transmembrane region" description="Helical" evidence="1">
    <location>
        <begin position="70"/>
        <end position="91"/>
    </location>
</feature>
<reference evidence="2 3" key="1">
    <citation type="journal article" date="2019" name="Int. J. Syst. Evol. Microbiol.">
        <title>The Global Catalogue of Microorganisms (GCM) 10K type strain sequencing project: providing services to taxonomists for standard genome sequencing and annotation.</title>
        <authorList>
            <consortium name="The Broad Institute Genomics Platform"/>
            <consortium name="The Broad Institute Genome Sequencing Center for Infectious Disease"/>
            <person name="Wu L."/>
            <person name="Ma J."/>
        </authorList>
    </citation>
    <scope>NUCLEOTIDE SEQUENCE [LARGE SCALE GENOMIC DNA]</scope>
    <source>
        <strain evidence="2 3">CGMCC 1.12125</strain>
    </source>
</reference>
<keyword evidence="1" id="KW-1133">Transmembrane helix</keyword>
<evidence type="ECO:0000313" key="3">
    <source>
        <dbReference type="Proteomes" id="UP001597119"/>
    </source>
</evidence>
<keyword evidence="1" id="KW-0812">Transmembrane</keyword>
<dbReference type="Proteomes" id="UP001597119">
    <property type="component" value="Unassembled WGS sequence"/>
</dbReference>
<sequence>MNREPVVVNPAVLAWALGFGVFLAFAGAAAVAPPNPRTQLAVAAPLLLIVVPVVYLVLDADDVANHEERSWVPLPYLVIVTLTSVLAAALVPVPTAGVTAITARGLVFLVPFGLVSWLAIRIGSTGDYATAITK</sequence>
<feature type="transmembrane region" description="Helical" evidence="1">
    <location>
        <begin position="38"/>
        <end position="58"/>
    </location>
</feature>